<dbReference type="InterPro" id="IPR051686">
    <property type="entry name" value="Lipoprotein_DolP"/>
</dbReference>
<feature type="domain" description="BON" evidence="1">
    <location>
        <begin position="29"/>
        <end position="97"/>
    </location>
</feature>
<reference evidence="2" key="1">
    <citation type="journal article" date="2021" name="ISME J.">
        <title>Fine-scale metabolic discontinuity in a stratified prokaryote microbiome of a Red Sea deep halocline.</title>
        <authorList>
            <person name="Michoud G."/>
            <person name="Ngugi D.K."/>
            <person name="Barozzi A."/>
            <person name="Merlino G."/>
            <person name="Calleja M.L."/>
            <person name="Delgado-Huertas A."/>
            <person name="Moran X.A.G."/>
            <person name="Daffonchio D."/>
        </authorList>
    </citation>
    <scope>NUCLEOTIDE SEQUENCE</scope>
    <source>
        <strain evidence="2">SuakinDeep_MAG55_1</strain>
    </source>
</reference>
<dbReference type="InterPro" id="IPR014004">
    <property type="entry name" value="Transpt-assoc_nodulatn_dom_bac"/>
</dbReference>
<proteinExistence type="predicted"/>
<dbReference type="PANTHER" id="PTHR34606:SF15">
    <property type="entry name" value="BON DOMAIN-CONTAINING PROTEIN"/>
    <property type="match status" value="1"/>
</dbReference>
<sequence>MKTIKKLTILVAILLIVAASTLFGINNMTDRDINDWVRYALRHDEHVDASKITVSTKNRIVTLSGKTDNLATKSYADKEAKKINGVLGVINKIIVLPIRRSDTDIRHEVQRRILNSAVIESERLNVTSVDGKVTLSGEVSTSTEALEAVLLTSEVRGVKEVKNNLTPHWKNERSDDEIKNDVVATLERDVYLGDLPITVSVNKGVVTLTGLVGSAYEKDLAKSDISCISNVKVIKNDLKVRLFLNRGSRKKNPNPSDDELKKSVLAVLSQDTRVNVSGITVRVTSGHVILGGSVKNSYEKDIVEKDTKDVVGVGFVTNNLVCTRGNQNRQVYPGRR</sequence>
<comment type="caution">
    <text evidence="2">The sequence shown here is derived from an EMBL/GenBank/DDBJ whole genome shotgun (WGS) entry which is preliminary data.</text>
</comment>
<accession>A0A941W1T9</accession>
<evidence type="ECO:0000313" key="3">
    <source>
        <dbReference type="Proteomes" id="UP000722750"/>
    </source>
</evidence>
<organism evidence="2 3">
    <name type="scientific">Candidatus Scalindua arabica</name>
    <dbReference type="NCBI Taxonomy" id="1127984"/>
    <lineage>
        <taxon>Bacteria</taxon>
        <taxon>Pseudomonadati</taxon>
        <taxon>Planctomycetota</taxon>
        <taxon>Candidatus Brocadiia</taxon>
        <taxon>Candidatus Brocadiales</taxon>
        <taxon>Candidatus Scalinduaceae</taxon>
        <taxon>Candidatus Scalindua</taxon>
    </lineage>
</organism>
<dbReference type="Pfam" id="PF04972">
    <property type="entry name" value="BON"/>
    <property type="match status" value="4"/>
</dbReference>
<name>A0A941W1T9_9BACT</name>
<gene>
    <name evidence="2" type="ORF">MAG551_00724</name>
</gene>
<dbReference type="EMBL" id="JAANXD010000031">
    <property type="protein sequence ID" value="MBS1257679.1"/>
    <property type="molecule type" value="Genomic_DNA"/>
</dbReference>
<dbReference type="PANTHER" id="PTHR34606">
    <property type="entry name" value="BON DOMAIN-CONTAINING PROTEIN"/>
    <property type="match status" value="1"/>
</dbReference>
<dbReference type="AlphaFoldDB" id="A0A941W1T9"/>
<protein>
    <recommendedName>
        <fullName evidence="1">BON domain-containing protein</fullName>
    </recommendedName>
</protein>
<evidence type="ECO:0000313" key="2">
    <source>
        <dbReference type="EMBL" id="MBS1257679.1"/>
    </source>
</evidence>
<dbReference type="PROSITE" id="PS50914">
    <property type="entry name" value="BON"/>
    <property type="match status" value="4"/>
</dbReference>
<feature type="domain" description="BON" evidence="1">
    <location>
        <begin position="101"/>
        <end position="169"/>
    </location>
</feature>
<evidence type="ECO:0000259" key="1">
    <source>
        <dbReference type="PROSITE" id="PS50914"/>
    </source>
</evidence>
<dbReference type="SMART" id="SM00749">
    <property type="entry name" value="BON"/>
    <property type="match status" value="4"/>
</dbReference>
<feature type="domain" description="BON" evidence="1">
    <location>
        <begin position="256"/>
        <end position="324"/>
    </location>
</feature>
<dbReference type="Proteomes" id="UP000722750">
    <property type="component" value="Unassembled WGS sequence"/>
</dbReference>
<dbReference type="Gene3D" id="3.30.1340.30">
    <property type="match status" value="4"/>
</dbReference>
<dbReference type="InterPro" id="IPR007055">
    <property type="entry name" value="BON_dom"/>
</dbReference>
<feature type="domain" description="BON" evidence="1">
    <location>
        <begin position="174"/>
        <end position="242"/>
    </location>
</feature>